<keyword evidence="8" id="KW-1185">Reference proteome</keyword>
<gene>
    <name evidence="7" type="ORF">RKE40_00690</name>
</gene>
<comment type="subcellular location">
    <subcellularLocation>
        <location evidence="1">Cell membrane</location>
        <topology evidence="1">Multi-pass membrane protein</topology>
    </subcellularLocation>
</comment>
<evidence type="ECO:0008006" key="9">
    <source>
        <dbReference type="Google" id="ProtNLM"/>
    </source>
</evidence>
<reference evidence="7 8" key="1">
    <citation type="submission" date="2023-09" db="EMBL/GenBank/DDBJ databases">
        <title>Whole genome shotgun sequencing (WGS) of Bosea sp. ZW T0_25, isolated from stored onions (Allium cepa).</title>
        <authorList>
            <person name="Stoll D.A."/>
            <person name="Huch M."/>
        </authorList>
    </citation>
    <scope>NUCLEOTIDE SEQUENCE [LARGE SCALE GENOMIC DNA]</scope>
    <source>
        <strain evidence="7 8">ZW T0_25</strain>
    </source>
</reference>
<evidence type="ECO:0000256" key="1">
    <source>
        <dbReference type="ARBA" id="ARBA00004651"/>
    </source>
</evidence>
<feature type="transmembrane region" description="Helical" evidence="6">
    <location>
        <begin position="80"/>
        <end position="100"/>
    </location>
</feature>
<sequence>MLRHASWTLIDQGVVSLGAFLLNIVLARHIAPVEYGVFALIFGILLMIQLSISSVIFYPMSIRIARLPEEERAALAGRSLALLPMLLLPAALLLALGLAIMGRADLALPVSLHLVIWQGQEALRRILFAEFRHRDALAGDSIAYLGAPLAVLFLLQQGTLTLPSVFFCMAAASGVALLVSSRLVRAERPAAGTLRPTFSEFWSLGRWSLANNFVGALRIQLFLWGLTAMFGAASTAAFQAALNVVNLANPILLGLCNVIPQAAARKSREGYRAAWKAARDYALIGTLPLLPCYAVLLAAPDFVLLLLYGADSSYLGLALPIRILAISWLLGYSADMVCSFMHGVDAARLALLVSAAGTLAAAALFLPLTQQYGLAGACFALGGSNLVRLLTAHWFLTRMIAHGRPSAA</sequence>
<dbReference type="PANTHER" id="PTHR30250:SF26">
    <property type="entry name" value="PSMA PROTEIN"/>
    <property type="match status" value="1"/>
</dbReference>
<accession>A0ABU3S0R1</accession>
<protein>
    <recommendedName>
        <fullName evidence="9">Membrane protein involved in the export of O-antigen and teichoic acid</fullName>
    </recommendedName>
</protein>
<keyword evidence="4 6" id="KW-1133">Transmembrane helix</keyword>
<evidence type="ECO:0000256" key="5">
    <source>
        <dbReference type="ARBA" id="ARBA00023136"/>
    </source>
</evidence>
<feature type="transmembrane region" description="Helical" evidence="6">
    <location>
        <begin position="314"/>
        <end position="334"/>
    </location>
</feature>
<feature type="transmembrane region" description="Helical" evidence="6">
    <location>
        <begin position="372"/>
        <end position="396"/>
    </location>
</feature>
<evidence type="ECO:0000256" key="2">
    <source>
        <dbReference type="ARBA" id="ARBA00022475"/>
    </source>
</evidence>
<feature type="transmembrane region" description="Helical" evidence="6">
    <location>
        <begin position="221"/>
        <end position="241"/>
    </location>
</feature>
<feature type="transmembrane region" description="Helical" evidence="6">
    <location>
        <begin position="12"/>
        <end position="31"/>
    </location>
</feature>
<feature type="transmembrane region" description="Helical" evidence="6">
    <location>
        <begin position="247"/>
        <end position="264"/>
    </location>
</feature>
<feature type="transmembrane region" description="Helical" evidence="6">
    <location>
        <begin position="346"/>
        <end position="366"/>
    </location>
</feature>
<feature type="transmembrane region" description="Helical" evidence="6">
    <location>
        <begin position="37"/>
        <end position="59"/>
    </location>
</feature>
<name>A0ABU3S0R1_9HYPH</name>
<evidence type="ECO:0000256" key="3">
    <source>
        <dbReference type="ARBA" id="ARBA00022692"/>
    </source>
</evidence>
<comment type="caution">
    <text evidence="7">The sequence shown here is derived from an EMBL/GenBank/DDBJ whole genome shotgun (WGS) entry which is preliminary data.</text>
</comment>
<dbReference type="PANTHER" id="PTHR30250">
    <property type="entry name" value="PST FAMILY PREDICTED COLANIC ACID TRANSPORTER"/>
    <property type="match status" value="1"/>
</dbReference>
<feature type="transmembrane region" description="Helical" evidence="6">
    <location>
        <begin position="161"/>
        <end position="179"/>
    </location>
</feature>
<keyword evidence="2" id="KW-1003">Cell membrane</keyword>
<feature type="transmembrane region" description="Helical" evidence="6">
    <location>
        <begin position="285"/>
        <end position="308"/>
    </location>
</feature>
<dbReference type="RefSeq" id="WP_316016321.1">
    <property type="nucleotide sequence ID" value="NZ_JAWDID010000001.1"/>
</dbReference>
<evidence type="ECO:0000256" key="6">
    <source>
        <dbReference type="SAM" id="Phobius"/>
    </source>
</evidence>
<keyword evidence="3 6" id="KW-0812">Transmembrane</keyword>
<dbReference type="EMBL" id="JAWDID010000001">
    <property type="protein sequence ID" value="MDU0338373.1"/>
    <property type="molecule type" value="Genomic_DNA"/>
</dbReference>
<evidence type="ECO:0000256" key="4">
    <source>
        <dbReference type="ARBA" id="ARBA00022989"/>
    </source>
</evidence>
<proteinExistence type="predicted"/>
<evidence type="ECO:0000313" key="7">
    <source>
        <dbReference type="EMBL" id="MDU0338373.1"/>
    </source>
</evidence>
<dbReference type="Proteomes" id="UP001254257">
    <property type="component" value="Unassembled WGS sequence"/>
</dbReference>
<organism evidence="7 8">
    <name type="scientific">Bosea rubneri</name>
    <dbReference type="NCBI Taxonomy" id="3075434"/>
    <lineage>
        <taxon>Bacteria</taxon>
        <taxon>Pseudomonadati</taxon>
        <taxon>Pseudomonadota</taxon>
        <taxon>Alphaproteobacteria</taxon>
        <taxon>Hyphomicrobiales</taxon>
        <taxon>Boseaceae</taxon>
        <taxon>Bosea</taxon>
    </lineage>
</organism>
<dbReference type="InterPro" id="IPR050833">
    <property type="entry name" value="Poly_Biosynth_Transport"/>
</dbReference>
<keyword evidence="5 6" id="KW-0472">Membrane</keyword>
<evidence type="ECO:0000313" key="8">
    <source>
        <dbReference type="Proteomes" id="UP001254257"/>
    </source>
</evidence>